<dbReference type="EMBL" id="QXEV01000001">
    <property type="protein sequence ID" value="RIA78586.1"/>
    <property type="molecule type" value="Genomic_DNA"/>
</dbReference>
<dbReference type="GO" id="GO:0009086">
    <property type="term" value="P:methionine biosynthetic process"/>
    <property type="evidence" value="ECO:0007669"/>
    <property type="project" value="UniProtKB-KW"/>
</dbReference>
<feature type="binding site" evidence="14">
    <location>
        <begin position="7"/>
        <end position="12"/>
    </location>
    <ligand>
        <name>NADP(+)</name>
        <dbReference type="ChEBI" id="CHEBI:58349"/>
    </ligand>
</feature>
<dbReference type="FunCoup" id="A0A397S1D1">
    <property type="interactions" value="316"/>
</dbReference>
<dbReference type="Gene3D" id="3.40.50.720">
    <property type="entry name" value="NAD(P)-binding Rossmann-like Domain"/>
    <property type="match status" value="1"/>
</dbReference>
<feature type="domain" description="Aspartate/homoserine dehydrogenase NAD-binding" evidence="18">
    <location>
        <begin position="7"/>
        <end position="116"/>
    </location>
</feature>
<evidence type="ECO:0000256" key="3">
    <source>
        <dbReference type="ARBA" id="ARBA00006753"/>
    </source>
</evidence>
<evidence type="ECO:0000256" key="4">
    <source>
        <dbReference type="ARBA" id="ARBA00013213"/>
    </source>
</evidence>
<dbReference type="EC" id="1.1.1.3" evidence="4 12"/>
<evidence type="ECO:0000256" key="16">
    <source>
        <dbReference type="RuleBase" id="RU004171"/>
    </source>
</evidence>
<dbReference type="Pfam" id="PF03447">
    <property type="entry name" value="NAD_binding_3"/>
    <property type="match status" value="1"/>
</dbReference>
<dbReference type="InParanoid" id="A0A397S1D1"/>
<comment type="pathway">
    <text evidence="2 15">Amino-acid biosynthesis; L-methionine biosynthesis via de novo pathway; L-homoserine from L-aspartate: step 3/3.</text>
</comment>
<keyword evidence="12 14" id="KW-0521">NADP</keyword>
<dbReference type="RefSeq" id="WP_119015328.1">
    <property type="nucleotide sequence ID" value="NZ_QXEV01000001.1"/>
</dbReference>
<dbReference type="SUPFAM" id="SSF51735">
    <property type="entry name" value="NAD(P)-binding Rossmann-fold domains"/>
    <property type="match status" value="1"/>
</dbReference>
<dbReference type="SUPFAM" id="SSF55347">
    <property type="entry name" value="Glyceraldehyde-3-phosphate dehydrogenase-like, C-terminal domain"/>
    <property type="match status" value="1"/>
</dbReference>
<dbReference type="Gene3D" id="3.30.360.10">
    <property type="entry name" value="Dihydrodipicolinate Reductase, domain 2"/>
    <property type="match status" value="1"/>
</dbReference>
<evidence type="ECO:0000256" key="12">
    <source>
        <dbReference type="PIRNR" id="PIRNR036497"/>
    </source>
</evidence>
<dbReference type="InterPro" id="IPR001342">
    <property type="entry name" value="HDH_cat"/>
</dbReference>
<feature type="binding site" evidence="14">
    <location>
        <position position="92"/>
    </location>
    <ligand>
        <name>NADPH</name>
        <dbReference type="ChEBI" id="CHEBI:57783"/>
    </ligand>
</feature>
<dbReference type="UniPathway" id="UPA00050">
    <property type="reaction ID" value="UER00063"/>
</dbReference>
<comment type="catalytic activity">
    <reaction evidence="11">
        <text>L-homoserine + NADP(+) = L-aspartate 4-semialdehyde + NADPH + H(+)</text>
        <dbReference type="Rhea" id="RHEA:15761"/>
        <dbReference type="ChEBI" id="CHEBI:15378"/>
        <dbReference type="ChEBI" id="CHEBI:57476"/>
        <dbReference type="ChEBI" id="CHEBI:57783"/>
        <dbReference type="ChEBI" id="CHEBI:58349"/>
        <dbReference type="ChEBI" id="CHEBI:537519"/>
        <dbReference type="EC" id="1.1.1.3"/>
    </reaction>
    <physiologicalReaction direction="right-to-left" evidence="11">
        <dbReference type="Rhea" id="RHEA:15763"/>
    </physiologicalReaction>
</comment>
<reference evidence="19 20" key="1">
    <citation type="submission" date="2018-08" db="EMBL/GenBank/DDBJ databases">
        <title>Genomic Encyclopedia of Archaeal and Bacterial Type Strains, Phase II (KMG-II): from individual species to whole genera.</title>
        <authorList>
            <person name="Goeker M."/>
        </authorList>
    </citation>
    <scope>NUCLEOTIDE SEQUENCE [LARGE SCALE GENOMIC DNA]</scope>
    <source>
        <strain evidence="19 20">ATCC 27112</strain>
    </source>
</reference>
<dbReference type="OrthoDB" id="9808167at2"/>
<evidence type="ECO:0000256" key="15">
    <source>
        <dbReference type="RuleBase" id="RU000579"/>
    </source>
</evidence>
<dbReference type="Pfam" id="PF00742">
    <property type="entry name" value="Homoserine_dh"/>
    <property type="match status" value="1"/>
</dbReference>
<comment type="similarity">
    <text evidence="3 12 16">Belongs to the homoserine dehydrogenase family.</text>
</comment>
<organism evidence="19 20">
    <name type="scientific">Anaeroplasma bactoclasticum</name>
    <dbReference type="NCBI Taxonomy" id="2088"/>
    <lineage>
        <taxon>Bacteria</taxon>
        <taxon>Bacillati</taxon>
        <taxon>Mycoplasmatota</taxon>
        <taxon>Mollicutes</taxon>
        <taxon>Anaeroplasmatales</taxon>
        <taxon>Anaeroplasmataceae</taxon>
        <taxon>Anaeroplasma</taxon>
    </lineage>
</organism>
<proteinExistence type="inferred from homology"/>
<evidence type="ECO:0000256" key="13">
    <source>
        <dbReference type="PIRSR" id="PIRSR036497-1"/>
    </source>
</evidence>
<evidence type="ECO:0000256" key="11">
    <source>
        <dbReference type="ARBA" id="ARBA00048841"/>
    </source>
</evidence>
<evidence type="ECO:0000256" key="8">
    <source>
        <dbReference type="ARBA" id="ARBA00023002"/>
    </source>
</evidence>
<evidence type="ECO:0000256" key="5">
    <source>
        <dbReference type="ARBA" id="ARBA00013376"/>
    </source>
</evidence>
<dbReference type="Proteomes" id="UP000266506">
    <property type="component" value="Unassembled WGS sequence"/>
</dbReference>
<evidence type="ECO:0000313" key="20">
    <source>
        <dbReference type="Proteomes" id="UP000266506"/>
    </source>
</evidence>
<comment type="caution">
    <text evidence="19">The sequence shown here is derived from an EMBL/GenBank/DDBJ whole genome shotgun (WGS) entry which is preliminary data.</text>
</comment>
<evidence type="ECO:0000313" key="19">
    <source>
        <dbReference type="EMBL" id="RIA78586.1"/>
    </source>
</evidence>
<comment type="pathway">
    <text evidence="1 15">Amino-acid biosynthesis; L-threonine biosynthesis; L-threonine from L-aspartate: step 3/5.</text>
</comment>
<feature type="active site" description="Proton donor" evidence="13">
    <location>
        <position position="192"/>
    </location>
</feature>
<feature type="binding site" evidence="14">
    <location>
        <position position="177"/>
    </location>
    <ligand>
        <name>L-homoserine</name>
        <dbReference type="ChEBI" id="CHEBI:57476"/>
    </ligand>
</feature>
<evidence type="ECO:0000259" key="18">
    <source>
        <dbReference type="Pfam" id="PF03447"/>
    </source>
</evidence>
<gene>
    <name evidence="19" type="ORF">EI71_00147</name>
</gene>
<feature type="domain" description="Homoserine dehydrogenase catalytic" evidence="17">
    <location>
        <begin position="124"/>
        <end position="303"/>
    </location>
</feature>
<dbReference type="AlphaFoldDB" id="A0A397S1D1"/>
<dbReference type="PANTHER" id="PTHR43331:SF1">
    <property type="entry name" value="HOMOSERINE DEHYDROGENASE"/>
    <property type="match status" value="1"/>
</dbReference>
<dbReference type="InterPro" id="IPR019811">
    <property type="entry name" value="HDH_CS"/>
</dbReference>
<dbReference type="GO" id="GO:0004412">
    <property type="term" value="F:homoserine dehydrogenase activity"/>
    <property type="evidence" value="ECO:0007669"/>
    <property type="project" value="UniProtKB-EC"/>
</dbReference>
<keyword evidence="6 12" id="KW-0028">Amino-acid biosynthesis</keyword>
<evidence type="ECO:0000256" key="2">
    <source>
        <dbReference type="ARBA" id="ARBA00005062"/>
    </source>
</evidence>
<evidence type="ECO:0000256" key="1">
    <source>
        <dbReference type="ARBA" id="ARBA00005056"/>
    </source>
</evidence>
<dbReference type="NCBIfam" id="NF004976">
    <property type="entry name" value="PRK06349.1"/>
    <property type="match status" value="1"/>
</dbReference>
<keyword evidence="8 12" id="KW-0560">Oxidoreductase</keyword>
<evidence type="ECO:0000256" key="9">
    <source>
        <dbReference type="ARBA" id="ARBA00023053"/>
    </source>
</evidence>
<dbReference type="PROSITE" id="PS01042">
    <property type="entry name" value="HOMOSER_DHGENASE"/>
    <property type="match status" value="1"/>
</dbReference>
<evidence type="ECO:0000256" key="7">
    <source>
        <dbReference type="ARBA" id="ARBA00022697"/>
    </source>
</evidence>
<sequence>MKLGLFGYGTIGRGVYTLVEGLDKSYNVSIPKVFDLPIKKEQLGDKLVTDIYDIINDKDIDCVVEVLGGHDVPYEVIIGCLKNGKSVITANKEVVSNHLEEFINLAHENNCSFCFEASAGGGIPVIRTLIDNLKVNDVNDIFAILNGTTNYILTRMDEDNLSFEDALFLAKKNGFAEANPTADLEGLDIVRKINILSSLAFKGNISNDDIYHYGITGVNKEILDIIKKEGYALKFVASSMKNEENEVLIRVEPTMVPLNHPFASVKNEFNAVLFTGSTNSDLMFYGKGAGSIPTATAIVSDLVSILENRAYINYKNLNQLKVNHDLKNLYKYFIFQEDGKYEIKEEVSDKELMASKFYARVI</sequence>
<dbReference type="FunFam" id="3.30.360.10:FF:000005">
    <property type="entry name" value="Homoserine dehydrogenase"/>
    <property type="match status" value="1"/>
</dbReference>
<dbReference type="PIRSF" id="PIRSF036497">
    <property type="entry name" value="HDH_short"/>
    <property type="match status" value="1"/>
</dbReference>
<dbReference type="PANTHER" id="PTHR43331">
    <property type="entry name" value="HOMOSERINE DEHYDROGENASE"/>
    <property type="match status" value="1"/>
</dbReference>
<dbReference type="InterPro" id="IPR022697">
    <property type="entry name" value="HDH_short"/>
</dbReference>
<dbReference type="UniPathway" id="UPA00051">
    <property type="reaction ID" value="UER00465"/>
</dbReference>
<evidence type="ECO:0000256" key="10">
    <source>
        <dbReference type="ARBA" id="ARBA00023167"/>
    </source>
</evidence>
<name>A0A397S1D1_9MOLU</name>
<dbReference type="GO" id="GO:0050661">
    <property type="term" value="F:NADP binding"/>
    <property type="evidence" value="ECO:0007669"/>
    <property type="project" value="InterPro"/>
</dbReference>
<keyword evidence="7 12" id="KW-0791">Threonine biosynthesis</keyword>
<keyword evidence="10 12" id="KW-0486">Methionine biosynthesis</keyword>
<accession>A0A397S1D1</accession>
<evidence type="ECO:0000256" key="14">
    <source>
        <dbReference type="PIRSR" id="PIRSR036497-2"/>
    </source>
</evidence>
<dbReference type="InterPro" id="IPR005106">
    <property type="entry name" value="Asp/hSer_DH_NAD-bd"/>
</dbReference>
<evidence type="ECO:0000259" key="17">
    <source>
        <dbReference type="Pfam" id="PF00742"/>
    </source>
</evidence>
<evidence type="ECO:0000256" key="6">
    <source>
        <dbReference type="ARBA" id="ARBA00022605"/>
    </source>
</evidence>
<dbReference type="GO" id="GO:0009088">
    <property type="term" value="P:threonine biosynthetic process"/>
    <property type="evidence" value="ECO:0007669"/>
    <property type="project" value="UniProtKB-UniPathway"/>
</dbReference>
<keyword evidence="20" id="KW-1185">Reference proteome</keyword>
<protein>
    <recommendedName>
        <fullName evidence="5 12">Homoserine dehydrogenase</fullName>
        <shortName evidence="12">HDH</shortName>
        <ecNumber evidence="4 12">1.1.1.3</ecNumber>
    </recommendedName>
</protein>
<dbReference type="InterPro" id="IPR036291">
    <property type="entry name" value="NAD(P)-bd_dom_sf"/>
</dbReference>
<keyword evidence="9" id="KW-0915">Sodium</keyword>